<dbReference type="Gene3D" id="2.60.120.10">
    <property type="entry name" value="Jelly Rolls"/>
    <property type="match status" value="1"/>
</dbReference>
<protein>
    <submittedName>
        <fullName evidence="2">5-deoxy-glucuronate isomerase</fullName>
    </submittedName>
</protein>
<dbReference type="Pfam" id="PF04962">
    <property type="entry name" value="KduI"/>
    <property type="match status" value="1"/>
</dbReference>
<dbReference type="InterPro" id="IPR021120">
    <property type="entry name" value="KduI/IolB_isomerase"/>
</dbReference>
<dbReference type="PANTHER" id="PTHR39193:SF1">
    <property type="entry name" value="5-DEOXY-GLUCURONATE ISOMERASE"/>
    <property type="match status" value="1"/>
</dbReference>
<comment type="caution">
    <text evidence="2">The sequence shown here is derived from an EMBL/GenBank/DDBJ whole genome shotgun (WGS) entry which is preliminary data.</text>
</comment>
<proteinExistence type="predicted"/>
<dbReference type="GO" id="GO:0019310">
    <property type="term" value="P:inositol catabolic process"/>
    <property type="evidence" value="ECO:0007669"/>
    <property type="project" value="InterPro"/>
</dbReference>
<feature type="non-terminal residue" evidence="2">
    <location>
        <position position="1"/>
    </location>
</feature>
<accession>A0A6G3WQN4</accession>
<dbReference type="AlphaFoldDB" id="A0A6G3WQN4"/>
<feature type="non-terminal residue" evidence="2">
    <location>
        <position position="88"/>
    </location>
</feature>
<reference evidence="2" key="1">
    <citation type="submission" date="2020-01" db="EMBL/GenBank/DDBJ databases">
        <title>Insect and environment-associated Actinomycetes.</title>
        <authorList>
            <person name="Currrie C."/>
            <person name="Chevrette M."/>
            <person name="Carlson C."/>
            <person name="Stubbendieck R."/>
            <person name="Wendt-Pienkowski E."/>
        </authorList>
    </citation>
    <scope>NUCLEOTIDE SEQUENCE</scope>
    <source>
        <strain evidence="2">SID7499</strain>
    </source>
</reference>
<dbReference type="PANTHER" id="PTHR39193">
    <property type="entry name" value="5-DEOXY-GLUCURONATE ISOMERASE"/>
    <property type="match status" value="1"/>
</dbReference>
<evidence type="ECO:0000256" key="1">
    <source>
        <dbReference type="ARBA" id="ARBA00023235"/>
    </source>
</evidence>
<dbReference type="InterPro" id="IPR014710">
    <property type="entry name" value="RmlC-like_jellyroll"/>
</dbReference>
<keyword evidence="1 2" id="KW-0413">Isomerase</keyword>
<organism evidence="2">
    <name type="scientific">Streptomyces sp. SID7499</name>
    <dbReference type="NCBI Taxonomy" id="2706086"/>
    <lineage>
        <taxon>Bacteria</taxon>
        <taxon>Bacillati</taxon>
        <taxon>Actinomycetota</taxon>
        <taxon>Actinomycetes</taxon>
        <taxon>Kitasatosporales</taxon>
        <taxon>Streptomycetaceae</taxon>
        <taxon>Streptomyces</taxon>
    </lineage>
</organism>
<gene>
    <name evidence="2" type="ORF">G3M58_15360</name>
</gene>
<dbReference type="SUPFAM" id="SSF51182">
    <property type="entry name" value="RmlC-like cupins"/>
    <property type="match status" value="1"/>
</dbReference>
<dbReference type="EMBL" id="JAAGMN010001598">
    <property type="protein sequence ID" value="NEE07826.1"/>
    <property type="molecule type" value="Genomic_DNA"/>
</dbReference>
<dbReference type="InterPro" id="IPR024203">
    <property type="entry name" value="Deoxy-glucuronate_isom_IolB"/>
</dbReference>
<dbReference type="InterPro" id="IPR011051">
    <property type="entry name" value="RmlC_Cupin_sf"/>
</dbReference>
<sequence>GWDRSSLRVLELEPGGVHTLDTGGSEWIVLPLAGACTVRTAGETFELLGRESVFGGVSDFAYVPRDSHAQIASGAGGRFALAGAKCER</sequence>
<name>A0A6G3WQN4_9ACTN</name>
<dbReference type="GO" id="GO:0008880">
    <property type="term" value="F:glucuronate isomerase activity"/>
    <property type="evidence" value="ECO:0007669"/>
    <property type="project" value="InterPro"/>
</dbReference>
<evidence type="ECO:0000313" key="2">
    <source>
        <dbReference type="EMBL" id="NEE07826.1"/>
    </source>
</evidence>